<gene>
    <name evidence="7" type="ORF">A3J05_00695</name>
</gene>
<evidence type="ECO:0000256" key="6">
    <source>
        <dbReference type="SAM" id="Phobius"/>
    </source>
</evidence>
<dbReference type="Proteomes" id="UP000177235">
    <property type="component" value="Unassembled WGS sequence"/>
</dbReference>
<dbReference type="EMBL" id="MFFF01000018">
    <property type="protein sequence ID" value="OGE99695.1"/>
    <property type="molecule type" value="Genomic_DNA"/>
</dbReference>
<organism evidence="7 8">
    <name type="scientific">Candidatus Doudnabacteria bacterium RIFCSPLOWO2_02_FULL_48_13</name>
    <dbReference type="NCBI Taxonomy" id="1817845"/>
    <lineage>
        <taxon>Bacteria</taxon>
        <taxon>Candidatus Doudnaibacteriota</taxon>
    </lineage>
</organism>
<comment type="subcellular location">
    <subcellularLocation>
        <location evidence="1">Membrane</location>
        <topology evidence="1">Single-pass membrane protein</topology>
    </subcellularLocation>
</comment>
<evidence type="ECO:0000256" key="5">
    <source>
        <dbReference type="ARBA" id="ARBA00023136"/>
    </source>
</evidence>
<dbReference type="Gene3D" id="3.30.700.10">
    <property type="entry name" value="Glycoprotein, Type 4 Pilin"/>
    <property type="match status" value="1"/>
</dbReference>
<proteinExistence type="predicted"/>
<dbReference type="InterPro" id="IPR000983">
    <property type="entry name" value="Bac_GSPG_pilin"/>
</dbReference>
<dbReference type="PANTHER" id="PTHR30093:SF44">
    <property type="entry name" value="TYPE II SECRETION SYSTEM CORE PROTEIN G"/>
    <property type="match status" value="1"/>
</dbReference>
<keyword evidence="4 6" id="KW-1133">Transmembrane helix</keyword>
<evidence type="ECO:0000256" key="2">
    <source>
        <dbReference type="ARBA" id="ARBA00022481"/>
    </source>
</evidence>
<dbReference type="AlphaFoldDB" id="A0A1F5QBZ4"/>
<reference evidence="7 8" key="1">
    <citation type="journal article" date="2016" name="Nat. Commun.">
        <title>Thousands of microbial genomes shed light on interconnected biogeochemical processes in an aquifer system.</title>
        <authorList>
            <person name="Anantharaman K."/>
            <person name="Brown C.T."/>
            <person name="Hug L.A."/>
            <person name="Sharon I."/>
            <person name="Castelle C.J."/>
            <person name="Probst A.J."/>
            <person name="Thomas B.C."/>
            <person name="Singh A."/>
            <person name="Wilkins M.J."/>
            <person name="Karaoz U."/>
            <person name="Brodie E.L."/>
            <person name="Williams K.H."/>
            <person name="Hubbard S.S."/>
            <person name="Banfield J.F."/>
        </authorList>
    </citation>
    <scope>NUCLEOTIDE SEQUENCE [LARGE SCALE GENOMIC DNA]</scope>
</reference>
<dbReference type="SUPFAM" id="SSF54523">
    <property type="entry name" value="Pili subunits"/>
    <property type="match status" value="1"/>
</dbReference>
<dbReference type="NCBIfam" id="TIGR02532">
    <property type="entry name" value="IV_pilin_GFxxxE"/>
    <property type="match status" value="1"/>
</dbReference>
<evidence type="ECO:0000256" key="4">
    <source>
        <dbReference type="ARBA" id="ARBA00022989"/>
    </source>
</evidence>
<feature type="transmembrane region" description="Helical" evidence="6">
    <location>
        <begin position="44"/>
        <end position="65"/>
    </location>
</feature>
<evidence type="ECO:0000313" key="7">
    <source>
        <dbReference type="EMBL" id="OGE99695.1"/>
    </source>
</evidence>
<dbReference type="InterPro" id="IPR012902">
    <property type="entry name" value="N_methyl_site"/>
</dbReference>
<protein>
    <recommendedName>
        <fullName evidence="9">Type II secretion system protein GspG C-terminal domain-containing protein</fullName>
    </recommendedName>
</protein>
<dbReference type="Pfam" id="PF07963">
    <property type="entry name" value="N_methyl"/>
    <property type="match status" value="1"/>
</dbReference>
<evidence type="ECO:0000256" key="3">
    <source>
        <dbReference type="ARBA" id="ARBA00022692"/>
    </source>
</evidence>
<dbReference type="PANTHER" id="PTHR30093">
    <property type="entry name" value="GENERAL SECRETION PATHWAY PROTEIN G"/>
    <property type="match status" value="1"/>
</dbReference>
<keyword evidence="5 6" id="KW-0472">Membrane</keyword>
<keyword evidence="3 6" id="KW-0812">Transmembrane</keyword>
<dbReference type="GO" id="GO:0015628">
    <property type="term" value="P:protein secretion by the type II secretion system"/>
    <property type="evidence" value="ECO:0007669"/>
    <property type="project" value="InterPro"/>
</dbReference>
<evidence type="ECO:0000256" key="1">
    <source>
        <dbReference type="ARBA" id="ARBA00004167"/>
    </source>
</evidence>
<evidence type="ECO:0000313" key="8">
    <source>
        <dbReference type="Proteomes" id="UP000177235"/>
    </source>
</evidence>
<evidence type="ECO:0008006" key="9">
    <source>
        <dbReference type="Google" id="ProtNLM"/>
    </source>
</evidence>
<dbReference type="GO" id="GO:0016020">
    <property type="term" value="C:membrane"/>
    <property type="evidence" value="ECO:0007669"/>
    <property type="project" value="UniProtKB-SubCell"/>
</dbReference>
<comment type="caution">
    <text evidence="7">The sequence shown here is derived from an EMBL/GenBank/DDBJ whole genome shotgun (WGS) entry which is preliminary data.</text>
</comment>
<dbReference type="PROSITE" id="PS00409">
    <property type="entry name" value="PROKAR_NTER_METHYL"/>
    <property type="match status" value="1"/>
</dbReference>
<dbReference type="PRINTS" id="PR00813">
    <property type="entry name" value="BCTERIALGSPG"/>
</dbReference>
<sequence>MKTIRLYKMSNKNVKQFGFTPTPVSSKTGVGSAKAERGFTLIELLVVISVIGLLASVVLISLNSARSKARDAKRKADLRQILTGIDLYVNDNGVPIGTGVGWWAQITNTCAGWGQIYNNLTNYMTKVPDDPNSTGPATVCSGADGWWYYFGDGYMFNGTSVVYAADRAHYVLCSKLENSSDRDYKVIANPWSGAWVLNYCIGY</sequence>
<accession>A0A1F5QBZ4</accession>
<name>A0A1F5QBZ4_9BACT</name>
<keyword evidence="2" id="KW-0488">Methylation</keyword>
<dbReference type="InterPro" id="IPR045584">
    <property type="entry name" value="Pilin-like"/>
</dbReference>
<dbReference type="GO" id="GO:0015627">
    <property type="term" value="C:type II protein secretion system complex"/>
    <property type="evidence" value="ECO:0007669"/>
    <property type="project" value="InterPro"/>
</dbReference>